<dbReference type="InterPro" id="IPR014729">
    <property type="entry name" value="Rossmann-like_a/b/a_fold"/>
</dbReference>
<keyword evidence="1" id="KW-0732">Signal</keyword>
<accession>A0A7W9PKA4</accession>
<dbReference type="GO" id="GO:0005886">
    <property type="term" value="C:plasma membrane"/>
    <property type="evidence" value="ECO:0007669"/>
    <property type="project" value="TreeGrafter"/>
</dbReference>
<feature type="signal peptide" evidence="1">
    <location>
        <begin position="1"/>
        <end position="34"/>
    </location>
</feature>
<reference evidence="3 4" key="1">
    <citation type="submission" date="2020-08" db="EMBL/GenBank/DDBJ databases">
        <title>Sequencing the genomes of 1000 actinobacteria strains.</title>
        <authorList>
            <person name="Klenk H.-P."/>
        </authorList>
    </citation>
    <scope>NUCLEOTIDE SEQUENCE [LARGE SCALE GENOMIC DNA]</scope>
    <source>
        <strain evidence="3 4">DSM 43582</strain>
    </source>
</reference>
<dbReference type="PANTHER" id="PTHR30336:SF4">
    <property type="entry name" value="ENVELOPE BIOGENESIS FACTOR ELYC"/>
    <property type="match status" value="1"/>
</dbReference>
<dbReference type="AlphaFoldDB" id="A0A7W9PKA4"/>
<dbReference type="Gene3D" id="3.40.50.620">
    <property type="entry name" value="HUPs"/>
    <property type="match status" value="1"/>
</dbReference>
<dbReference type="Pfam" id="PF02698">
    <property type="entry name" value="DUF218"/>
    <property type="match status" value="1"/>
</dbReference>
<dbReference type="RefSeq" id="WP_085995674.1">
    <property type="nucleotide sequence ID" value="NZ_JACHIT010000002.1"/>
</dbReference>
<organism evidence="3 4">
    <name type="scientific">Nocardia transvalensis</name>
    <dbReference type="NCBI Taxonomy" id="37333"/>
    <lineage>
        <taxon>Bacteria</taxon>
        <taxon>Bacillati</taxon>
        <taxon>Actinomycetota</taxon>
        <taxon>Actinomycetes</taxon>
        <taxon>Mycobacteriales</taxon>
        <taxon>Nocardiaceae</taxon>
        <taxon>Nocardia</taxon>
    </lineage>
</organism>
<dbReference type="InterPro" id="IPR003848">
    <property type="entry name" value="DUF218"/>
</dbReference>
<protein>
    <submittedName>
        <fullName evidence="3">Uncharacterized SAM-binding protein YcdF (DUF218 family)</fullName>
    </submittedName>
</protein>
<dbReference type="InterPro" id="IPR051599">
    <property type="entry name" value="Cell_Envelope_Assoc"/>
</dbReference>
<dbReference type="GO" id="GO:0043164">
    <property type="term" value="P:Gram-negative-bacterium-type cell wall biogenesis"/>
    <property type="evidence" value="ECO:0007669"/>
    <property type="project" value="TreeGrafter"/>
</dbReference>
<dbReference type="PANTHER" id="PTHR30336">
    <property type="entry name" value="INNER MEMBRANE PROTEIN, PROBABLE PERMEASE"/>
    <property type="match status" value="1"/>
</dbReference>
<keyword evidence="4" id="KW-1185">Reference proteome</keyword>
<evidence type="ECO:0000313" key="3">
    <source>
        <dbReference type="EMBL" id="MBB5917278.1"/>
    </source>
</evidence>
<name>A0A7W9PKA4_9NOCA</name>
<feature type="domain" description="DUF218" evidence="2">
    <location>
        <begin position="69"/>
        <end position="187"/>
    </location>
</feature>
<comment type="caution">
    <text evidence="3">The sequence shown here is derived from an EMBL/GenBank/DDBJ whole genome shotgun (WGS) entry which is preliminary data.</text>
</comment>
<sequence>MPHTTISLSRSCTRVLAGAAVAAGLLLTAPAAVGDPILDTVAAVLETFGALDTSPPGPPLPVPRGPGTAIVVLGYGLEPDGHMRPELVDRLEAGFVQAVISPQSPVIVTGGNPRAGVTEADAMARWLIERGIAPERIHTEPAATDTVENAANSAELMRAMGSGDAVLVTSADHMPRATALFTDAGVPLAGTLTPDGLPPLLLAPFGPRQ</sequence>
<dbReference type="GO" id="GO:0000270">
    <property type="term" value="P:peptidoglycan metabolic process"/>
    <property type="evidence" value="ECO:0007669"/>
    <property type="project" value="TreeGrafter"/>
</dbReference>
<gene>
    <name evidence="3" type="ORF">BJY24_006190</name>
</gene>
<dbReference type="EMBL" id="JACHIT010000002">
    <property type="protein sequence ID" value="MBB5917278.1"/>
    <property type="molecule type" value="Genomic_DNA"/>
</dbReference>
<dbReference type="Proteomes" id="UP000540412">
    <property type="component" value="Unassembled WGS sequence"/>
</dbReference>
<evidence type="ECO:0000256" key="1">
    <source>
        <dbReference type="SAM" id="SignalP"/>
    </source>
</evidence>
<dbReference type="CDD" id="cd06259">
    <property type="entry name" value="YdcF-like"/>
    <property type="match status" value="1"/>
</dbReference>
<proteinExistence type="predicted"/>
<feature type="chain" id="PRO_5039730362" evidence="1">
    <location>
        <begin position="35"/>
        <end position="209"/>
    </location>
</feature>
<evidence type="ECO:0000259" key="2">
    <source>
        <dbReference type="Pfam" id="PF02698"/>
    </source>
</evidence>
<evidence type="ECO:0000313" key="4">
    <source>
        <dbReference type="Proteomes" id="UP000540412"/>
    </source>
</evidence>